<dbReference type="AlphaFoldDB" id="A0AAU7F7T9"/>
<dbReference type="InterPro" id="IPR021139">
    <property type="entry name" value="NYN"/>
</dbReference>
<accession>A0AAU7F7T9</accession>
<dbReference type="Gene3D" id="3.40.50.1010">
    <property type="entry name" value="5'-nuclease"/>
    <property type="match status" value="1"/>
</dbReference>
<evidence type="ECO:0000259" key="1">
    <source>
        <dbReference type="Pfam" id="PF01936"/>
    </source>
</evidence>
<dbReference type="EMBL" id="CP157355">
    <property type="protein sequence ID" value="XBL99973.1"/>
    <property type="molecule type" value="Genomic_DNA"/>
</dbReference>
<protein>
    <submittedName>
        <fullName evidence="2">NYN domain-containing protein</fullName>
    </submittedName>
</protein>
<reference evidence="2" key="1">
    <citation type="submission" date="2024-05" db="EMBL/GenBank/DDBJ databases">
        <authorList>
            <person name="Yang L."/>
            <person name="Pan L."/>
        </authorList>
    </citation>
    <scope>NUCLEOTIDE SEQUENCE</scope>
    <source>
        <strain evidence="2">FCG-7</strain>
    </source>
</reference>
<feature type="domain" description="NYN" evidence="1">
    <location>
        <begin position="93"/>
        <end position="191"/>
    </location>
</feature>
<name>A0AAU7F7T9_9NEIS</name>
<proteinExistence type="predicted"/>
<organism evidence="2">
    <name type="scientific">Chitinibacter mangrovi</name>
    <dbReference type="NCBI Taxonomy" id="3153927"/>
    <lineage>
        <taxon>Bacteria</taxon>
        <taxon>Pseudomonadati</taxon>
        <taxon>Pseudomonadota</taxon>
        <taxon>Betaproteobacteria</taxon>
        <taxon>Neisseriales</taxon>
        <taxon>Chitinibacteraceae</taxon>
        <taxon>Chitinibacter</taxon>
    </lineage>
</organism>
<dbReference type="CDD" id="cd18722">
    <property type="entry name" value="PIN_NicB-like"/>
    <property type="match status" value="1"/>
</dbReference>
<sequence length="237" mass="26991">MSTAILIDGAFFIKRFRQIEPHNRLDHQRAADLAFRWALAHLSSSANPRHRNELYRIFFYDCPPLEKKLHNPISGRAIDYSKSDEAIFRHQLHEQLRNKRKVALRLGHLAGNINWTIKPDSIQRLLKQQMSWDEITHEHVTPSFSQKGVDMRIGIDITSLALKKQVDQIVLIAGDADFVPAAKLARREGIDFILDPMWQRIPSGLNEHIDGLRSTCPNPITLKAASVTAAPNIPTTE</sequence>
<dbReference type="KEGG" id="cmav:ABHF33_12985"/>
<evidence type="ECO:0000313" key="2">
    <source>
        <dbReference type="EMBL" id="XBL99973.1"/>
    </source>
</evidence>
<gene>
    <name evidence="2" type="ORF">ABHF33_12985</name>
</gene>
<dbReference type="Pfam" id="PF01936">
    <property type="entry name" value="NYN"/>
    <property type="match status" value="1"/>
</dbReference>
<dbReference type="GO" id="GO:0004540">
    <property type="term" value="F:RNA nuclease activity"/>
    <property type="evidence" value="ECO:0007669"/>
    <property type="project" value="InterPro"/>
</dbReference>
<dbReference type="RefSeq" id="WP_348944346.1">
    <property type="nucleotide sequence ID" value="NZ_CP157355.1"/>
</dbReference>